<dbReference type="OrthoDB" id="444848at2759"/>
<dbReference type="HOGENOM" id="CLU_1705263_0_0_1"/>
<dbReference type="EMBL" id="KE560598">
    <property type="protein sequence ID" value="EPZ36312.1"/>
    <property type="molecule type" value="Genomic_DNA"/>
</dbReference>
<dbReference type="Proteomes" id="UP000030755">
    <property type="component" value="Unassembled WGS sequence"/>
</dbReference>
<protein>
    <submittedName>
        <fullName evidence="1">Uncharacterized protein</fullName>
    </submittedName>
</protein>
<dbReference type="STRING" id="988480.A0A075B4M9"/>
<evidence type="ECO:0000313" key="1">
    <source>
        <dbReference type="EMBL" id="EPZ36312.1"/>
    </source>
</evidence>
<evidence type="ECO:0000313" key="2">
    <source>
        <dbReference type="Proteomes" id="UP000030755"/>
    </source>
</evidence>
<name>A0A075B4M9_ROZAC</name>
<keyword evidence="2" id="KW-1185">Reference proteome</keyword>
<proteinExistence type="predicted"/>
<reference evidence="1 2" key="1">
    <citation type="journal article" date="2013" name="Curr. Biol.">
        <title>Shared signatures of parasitism and phylogenomics unite Cryptomycota and microsporidia.</title>
        <authorList>
            <person name="James T.Y."/>
            <person name="Pelin A."/>
            <person name="Bonen L."/>
            <person name="Ahrendt S."/>
            <person name="Sain D."/>
            <person name="Corradi N."/>
            <person name="Stajich J.E."/>
        </authorList>
    </citation>
    <scope>NUCLEOTIDE SEQUENCE [LARGE SCALE GENOMIC DNA]</scope>
    <source>
        <strain evidence="1 2">CSF55</strain>
    </source>
</reference>
<organism evidence="1 2">
    <name type="scientific">Rozella allomycis (strain CSF55)</name>
    <dbReference type="NCBI Taxonomy" id="988480"/>
    <lineage>
        <taxon>Eukaryota</taxon>
        <taxon>Fungi</taxon>
        <taxon>Fungi incertae sedis</taxon>
        <taxon>Cryptomycota</taxon>
        <taxon>Cryptomycota incertae sedis</taxon>
        <taxon>Rozella</taxon>
    </lineage>
</organism>
<sequence length="154" mass="17706">MDNCSEHGLKLNDFLKSEISKVACEQLEIARDNMITNKKWFDDKTNIRINPFIPGDLVLLFDSTFEIISIGRKFKKRYKGPYIVIAAYPNGSYKIAELDGSIMKKSIHGNRLVPFNPRENSGEFQFRGGKTVTSYEVPKPINPCHMAIKRRAWH</sequence>
<accession>A0A075B4M9</accession>
<dbReference type="AlphaFoldDB" id="A0A075B4M9"/>
<gene>
    <name evidence="1" type="ORF">O9G_006303</name>
</gene>